<keyword evidence="6" id="KW-1185">Reference proteome</keyword>
<dbReference type="AlphaFoldDB" id="A0AAD5KXI3"/>
<comment type="similarity">
    <text evidence="1">Belongs to the UPF0545 family.</text>
</comment>
<dbReference type="EMBL" id="WJBH02000003">
    <property type="protein sequence ID" value="KAI9561444.1"/>
    <property type="molecule type" value="Genomic_DNA"/>
</dbReference>
<accession>A0AAD5KXI3</accession>
<dbReference type="GO" id="GO:0043083">
    <property type="term" value="C:synaptic cleft"/>
    <property type="evidence" value="ECO:0007669"/>
    <property type="project" value="UniProtKB-SubCell"/>
</dbReference>
<protein>
    <recommendedName>
        <fullName evidence="3">Synaptic plasticity regulator PANTS</fullName>
    </recommendedName>
    <alternativeName>
        <fullName evidence="4">Plasticity-associated neural transcript short</fullName>
    </alternativeName>
</protein>
<organism evidence="5 6">
    <name type="scientific">Daphnia sinensis</name>
    <dbReference type="NCBI Taxonomy" id="1820382"/>
    <lineage>
        <taxon>Eukaryota</taxon>
        <taxon>Metazoa</taxon>
        <taxon>Ecdysozoa</taxon>
        <taxon>Arthropoda</taxon>
        <taxon>Crustacea</taxon>
        <taxon>Branchiopoda</taxon>
        <taxon>Diplostraca</taxon>
        <taxon>Cladocera</taxon>
        <taxon>Anomopoda</taxon>
        <taxon>Daphniidae</taxon>
        <taxon>Daphnia</taxon>
        <taxon>Daphnia similis group</taxon>
    </lineage>
</organism>
<proteinExistence type="inferred from homology"/>
<evidence type="ECO:0000256" key="1">
    <source>
        <dbReference type="ARBA" id="ARBA00006412"/>
    </source>
</evidence>
<evidence type="ECO:0000256" key="2">
    <source>
        <dbReference type="ARBA" id="ARBA00043942"/>
    </source>
</evidence>
<evidence type="ECO:0000256" key="4">
    <source>
        <dbReference type="ARBA" id="ARBA00044235"/>
    </source>
</evidence>
<reference evidence="5 6" key="1">
    <citation type="submission" date="2022-05" db="EMBL/GenBank/DDBJ databases">
        <title>A multi-omics perspective on studying reproductive biology in Daphnia sinensis.</title>
        <authorList>
            <person name="Jia J."/>
        </authorList>
    </citation>
    <scope>NUCLEOTIDE SEQUENCE [LARGE SCALE GENOMIC DNA]</scope>
    <source>
        <strain evidence="5 6">WSL</strain>
    </source>
</reference>
<comment type="caution">
    <text evidence="5">The sequence shown here is derived from an EMBL/GenBank/DDBJ whole genome shotgun (WGS) entry which is preliminary data.</text>
</comment>
<name>A0AAD5KXI3_9CRUS</name>
<dbReference type="PANTHER" id="PTHR28052:SF1">
    <property type="entry name" value="UPF0545 PROTEIN C22ORF39"/>
    <property type="match status" value="1"/>
</dbReference>
<gene>
    <name evidence="5" type="ORF">GHT06_012401</name>
</gene>
<evidence type="ECO:0000256" key="3">
    <source>
        <dbReference type="ARBA" id="ARBA00044072"/>
    </source>
</evidence>
<dbReference type="InterPro" id="IPR021475">
    <property type="entry name" value="Pants/Emi1-like"/>
</dbReference>
<comment type="subcellular location">
    <subcellularLocation>
        <location evidence="2">Synaptic cleft</location>
    </subcellularLocation>
</comment>
<dbReference type="Proteomes" id="UP000820818">
    <property type="component" value="Linkage Group LG3"/>
</dbReference>
<evidence type="ECO:0000313" key="5">
    <source>
        <dbReference type="EMBL" id="KAI9561444.1"/>
    </source>
</evidence>
<dbReference type="PANTHER" id="PTHR28052">
    <property type="entry name" value="UPF0545 PROTEIN C22ORF39"/>
    <property type="match status" value="1"/>
</dbReference>
<dbReference type="Pfam" id="PF11326">
    <property type="entry name" value="PANTS-like"/>
    <property type="match status" value="1"/>
</dbReference>
<sequence length="145" mass="17542">MMMSEGNEETKPKTEYTDGKNIPNVWLVRPCESYKDEYTECTSIKGRFHQYFIYGENRDCTQWQTDFENCMKYRLHNDIPALETVIQSESKRRYERLAPHYLNDVWKHRTSPPEDWNKPLPAKMQEEYKNTYLDHKAREYKASQT</sequence>
<evidence type="ECO:0000313" key="6">
    <source>
        <dbReference type="Proteomes" id="UP000820818"/>
    </source>
</evidence>